<evidence type="ECO:0008006" key="3">
    <source>
        <dbReference type="Google" id="ProtNLM"/>
    </source>
</evidence>
<keyword evidence="2" id="KW-1185">Reference proteome</keyword>
<sequence length="376" mass="43180">MVFAPFTGIDNHLRCVTFGAGLILKEDEESYTWLFKKFLEVVGRKPYYRLCMWHIMENVNVRVGHTLFKDNNFRNRLNSIVWDTNISPTQFETQWNDIMSDFGLTSHTWFINMYELRKKWIPAYFKDVPMSGLLKTTSRSESTNSWFGNFTNPGSNLVEFFMHFQSVIESQRHTTDKLDHTCQTAFPECKTRLAIEKHASSVYTHTVFLDDYSEIPRKLLAWQWMKSASITVHTKTGQIYQFAGGDEAALTLNNLWSDFHSCIGLAQGNIDKLSNLSRLVSEEKVKLLKYQPHTPSMGSKQSVMETYYGSTSHLDISLSPPKQAKNKGIGSNVRSRILSQREKAIKASTKLKRICGTCGEIETHNSRTCPKRNTTP</sequence>
<dbReference type="EMBL" id="JABTTQ020000003">
    <property type="protein sequence ID" value="KAK6160239.1"/>
    <property type="molecule type" value="Genomic_DNA"/>
</dbReference>
<proteinExistence type="predicted"/>
<gene>
    <name evidence="1" type="ORF">DH2020_003620</name>
</gene>
<comment type="caution">
    <text evidence="1">The sequence shown here is derived from an EMBL/GenBank/DDBJ whole genome shotgun (WGS) entry which is preliminary data.</text>
</comment>
<accession>A0ABR0XMA2</accession>
<evidence type="ECO:0000313" key="2">
    <source>
        <dbReference type="Proteomes" id="UP001318860"/>
    </source>
</evidence>
<reference evidence="1 2" key="1">
    <citation type="journal article" date="2021" name="Comput. Struct. Biotechnol. J.">
        <title>De novo genome assembly of the potent medicinal plant Rehmannia glutinosa using nanopore technology.</title>
        <authorList>
            <person name="Ma L."/>
            <person name="Dong C."/>
            <person name="Song C."/>
            <person name="Wang X."/>
            <person name="Zheng X."/>
            <person name="Niu Y."/>
            <person name="Chen S."/>
            <person name="Feng W."/>
        </authorList>
    </citation>
    <scope>NUCLEOTIDE SEQUENCE [LARGE SCALE GENOMIC DNA]</scope>
    <source>
        <strain evidence="1">DH-2019</strain>
    </source>
</reference>
<protein>
    <recommendedName>
        <fullName evidence="3">Protein FAR1-RELATED SEQUENCE</fullName>
    </recommendedName>
</protein>
<evidence type="ECO:0000313" key="1">
    <source>
        <dbReference type="EMBL" id="KAK6160239.1"/>
    </source>
</evidence>
<name>A0ABR0XMA2_REHGL</name>
<organism evidence="1 2">
    <name type="scientific">Rehmannia glutinosa</name>
    <name type="common">Chinese foxglove</name>
    <dbReference type="NCBI Taxonomy" id="99300"/>
    <lineage>
        <taxon>Eukaryota</taxon>
        <taxon>Viridiplantae</taxon>
        <taxon>Streptophyta</taxon>
        <taxon>Embryophyta</taxon>
        <taxon>Tracheophyta</taxon>
        <taxon>Spermatophyta</taxon>
        <taxon>Magnoliopsida</taxon>
        <taxon>eudicotyledons</taxon>
        <taxon>Gunneridae</taxon>
        <taxon>Pentapetalae</taxon>
        <taxon>asterids</taxon>
        <taxon>lamiids</taxon>
        <taxon>Lamiales</taxon>
        <taxon>Orobanchaceae</taxon>
        <taxon>Rehmannieae</taxon>
        <taxon>Rehmannia</taxon>
    </lineage>
</organism>
<dbReference type="Proteomes" id="UP001318860">
    <property type="component" value="Unassembled WGS sequence"/>
</dbReference>
<dbReference type="PANTHER" id="PTHR47718">
    <property type="entry name" value="OS01G0519700 PROTEIN"/>
    <property type="match status" value="1"/>
</dbReference>